<gene>
    <name evidence="4" type="ORF">BJEO58_00138</name>
</gene>
<dbReference type="Pfam" id="PF03703">
    <property type="entry name" value="bPH_2"/>
    <property type="match status" value="3"/>
</dbReference>
<keyword evidence="2" id="KW-1133">Transmembrane helix</keyword>
<feature type="domain" description="YdbS-like PH" evidence="3">
    <location>
        <begin position="409"/>
        <end position="466"/>
    </location>
</feature>
<accession>A0A2H1L0Y6</accession>
<feature type="transmembrane region" description="Helical" evidence="2">
    <location>
        <begin position="347"/>
        <end position="376"/>
    </location>
</feature>
<dbReference type="EMBL" id="FXZM01000001">
    <property type="protein sequence ID" value="SMY10568.1"/>
    <property type="molecule type" value="Genomic_DNA"/>
</dbReference>
<feature type="transmembrane region" description="Helical" evidence="2">
    <location>
        <begin position="65"/>
        <end position="84"/>
    </location>
</feature>
<feature type="compositionally biased region" description="Low complexity" evidence="1">
    <location>
        <begin position="245"/>
        <end position="260"/>
    </location>
</feature>
<organism evidence="4 5">
    <name type="scientific">Brevibacterium jeotgali</name>
    <dbReference type="NCBI Taxonomy" id="1262550"/>
    <lineage>
        <taxon>Bacteria</taxon>
        <taxon>Bacillati</taxon>
        <taxon>Actinomycetota</taxon>
        <taxon>Actinomycetes</taxon>
        <taxon>Micrococcales</taxon>
        <taxon>Brevibacteriaceae</taxon>
        <taxon>Brevibacterium</taxon>
    </lineage>
</organism>
<evidence type="ECO:0000259" key="3">
    <source>
        <dbReference type="Pfam" id="PF03703"/>
    </source>
</evidence>
<keyword evidence="2" id="KW-0472">Membrane</keyword>
<name>A0A2H1L0Y6_9MICO</name>
<feature type="compositionally biased region" description="Low complexity" evidence="1">
    <location>
        <begin position="1"/>
        <end position="16"/>
    </location>
</feature>
<keyword evidence="5" id="KW-1185">Reference proteome</keyword>
<feature type="compositionally biased region" description="Polar residues" evidence="1">
    <location>
        <begin position="278"/>
        <end position="287"/>
    </location>
</feature>
<dbReference type="AlphaFoldDB" id="A0A2H1L0Y6"/>
<feature type="region of interest" description="Disordered" evidence="1">
    <location>
        <begin position="1"/>
        <end position="52"/>
    </location>
</feature>
<dbReference type="Proteomes" id="UP000234462">
    <property type="component" value="Unassembled WGS sequence"/>
</dbReference>
<protein>
    <submittedName>
        <fullName evidence="4">Putative membrane protein</fullName>
    </submittedName>
</protein>
<sequence>MTAPQEPGQQGSQSPLPQSPPPQTRPAQSRPAQNHPQVPQDSRHAPPTTADDPAQWRHVHRLTPVLQGGAGLIAALGVVLVIAFQNLQTVLEDLVVEGLGGENSDAGGFGVIRLLPTLIREHPLITAAVIGIVVLALVVTVVALWLSWRYTRFRVDGTGVFLRTGVIARKERSASHDRVQSVDISLPFIPRLLGLASLVFDVAGGSDSDITISYLRRGQAEVLREEILSSLRAGRQQTPPGPGSGPAAGAPGAGPPTTESAAERVPSAGRVDTAGHASPQTSVQRPTAPTAPLGQRLLSRTAQQFQTHASMTVDDLSSSLTTLLTPYRLSPTTGAEGRLLRVPFHRLLWSALLSTTVLVTAVFMLALLAAIIVIAILATPAALVTTVFAMVPGLFALVGVLKSELGLANFTVAITQDGLRVSHGLASTTNRIIPLDRIQAVKLRQPLLWRGPGWWRAEFTMASEGSGDDDTTQNVLLPVGTRDDVMLMLGLCLPDPRPPQGADARSLVLAGMAGPLSRDAETLAGEHAYRGRPRASMWLDPVTWKRNAHALTGTLTLIRSGRLSRTLELVPHARVQSLRLTQGPLQRALGLSTIALHISPGPIAPHVVHLPSAEASQLFDHHATVTRMAREELDAYQDARTAPPSPPPAPPSPPAPDPSPPAPAERPPHEH</sequence>
<evidence type="ECO:0000256" key="2">
    <source>
        <dbReference type="SAM" id="Phobius"/>
    </source>
</evidence>
<dbReference type="InterPro" id="IPR005182">
    <property type="entry name" value="YdbS-like_PH"/>
</dbReference>
<feature type="transmembrane region" description="Helical" evidence="2">
    <location>
        <begin position="382"/>
        <end position="401"/>
    </location>
</feature>
<feature type="domain" description="YdbS-like PH" evidence="3">
    <location>
        <begin position="148"/>
        <end position="227"/>
    </location>
</feature>
<keyword evidence="2" id="KW-0812">Transmembrane</keyword>
<dbReference type="OrthoDB" id="3190163at2"/>
<evidence type="ECO:0000256" key="1">
    <source>
        <dbReference type="SAM" id="MobiDB-lite"/>
    </source>
</evidence>
<feature type="domain" description="YdbS-like PH" evidence="3">
    <location>
        <begin position="557"/>
        <end position="614"/>
    </location>
</feature>
<feature type="compositionally biased region" description="Pro residues" evidence="1">
    <location>
        <begin position="643"/>
        <end position="665"/>
    </location>
</feature>
<dbReference type="PANTHER" id="PTHR34473">
    <property type="entry name" value="UPF0699 TRANSMEMBRANE PROTEIN YDBS"/>
    <property type="match status" value="1"/>
</dbReference>
<evidence type="ECO:0000313" key="4">
    <source>
        <dbReference type="EMBL" id="SMY10568.1"/>
    </source>
</evidence>
<feature type="transmembrane region" description="Helical" evidence="2">
    <location>
        <begin position="124"/>
        <end position="146"/>
    </location>
</feature>
<proteinExistence type="predicted"/>
<dbReference type="PANTHER" id="PTHR34473:SF2">
    <property type="entry name" value="UPF0699 TRANSMEMBRANE PROTEIN YDBT"/>
    <property type="match status" value="1"/>
</dbReference>
<dbReference type="RefSeq" id="WP_101586841.1">
    <property type="nucleotide sequence ID" value="NZ_VIUB01000001.1"/>
</dbReference>
<feature type="region of interest" description="Disordered" evidence="1">
    <location>
        <begin position="233"/>
        <end position="291"/>
    </location>
</feature>
<evidence type="ECO:0000313" key="5">
    <source>
        <dbReference type="Proteomes" id="UP000234462"/>
    </source>
</evidence>
<feature type="region of interest" description="Disordered" evidence="1">
    <location>
        <begin position="630"/>
        <end position="671"/>
    </location>
</feature>
<reference evidence="5" key="1">
    <citation type="submission" date="2017-03" db="EMBL/GenBank/DDBJ databases">
        <authorList>
            <person name="Monnet C."/>
        </authorList>
    </citation>
    <scope>NUCLEOTIDE SEQUENCE [LARGE SCALE GENOMIC DNA]</scope>
    <source>
        <strain evidence="5">SJ5-8</strain>
    </source>
</reference>